<dbReference type="InterPro" id="IPR013517">
    <property type="entry name" value="FG-GAP"/>
</dbReference>
<evidence type="ECO:0000256" key="1">
    <source>
        <dbReference type="ARBA" id="ARBA00022729"/>
    </source>
</evidence>
<dbReference type="Pfam" id="PF01839">
    <property type="entry name" value="FG-GAP"/>
    <property type="match status" value="1"/>
</dbReference>
<keyword evidence="4" id="KW-1185">Reference proteome</keyword>
<dbReference type="RefSeq" id="WP_166949170.1">
    <property type="nucleotide sequence ID" value="NZ_JAARLZ010000006.1"/>
</dbReference>
<dbReference type="SUPFAM" id="SSF69318">
    <property type="entry name" value="Integrin alpha N-terminal domain"/>
    <property type="match status" value="1"/>
</dbReference>
<reference evidence="3 4" key="1">
    <citation type="submission" date="2020-03" db="EMBL/GenBank/DDBJ databases">
        <authorList>
            <person name="Lai Q."/>
        </authorList>
    </citation>
    <scope>NUCLEOTIDE SEQUENCE [LARGE SCALE GENOMIC DNA]</scope>
    <source>
        <strain evidence="3 4">CCUG 25036</strain>
    </source>
</reference>
<comment type="caution">
    <text evidence="3">The sequence shown here is derived from an EMBL/GenBank/DDBJ whole genome shotgun (WGS) entry which is preliminary data.</text>
</comment>
<accession>A0A7X5ZJ35</accession>
<organism evidence="3 4">
    <name type="scientific">Luteibacter anthropi</name>
    <dbReference type="NCBI Taxonomy" id="564369"/>
    <lineage>
        <taxon>Bacteria</taxon>
        <taxon>Pseudomonadati</taxon>
        <taxon>Pseudomonadota</taxon>
        <taxon>Gammaproteobacteria</taxon>
        <taxon>Lysobacterales</taxon>
        <taxon>Rhodanobacteraceae</taxon>
        <taxon>Luteibacter</taxon>
    </lineage>
</organism>
<feature type="domain" description="ASPIC/UnbV" evidence="2">
    <location>
        <begin position="569"/>
        <end position="626"/>
    </location>
</feature>
<dbReference type="InterPro" id="IPR028994">
    <property type="entry name" value="Integrin_alpha_N"/>
</dbReference>
<protein>
    <submittedName>
        <fullName evidence="3">CRTAC1 family protein</fullName>
    </submittedName>
</protein>
<dbReference type="Gene3D" id="2.130.10.130">
    <property type="entry name" value="Integrin alpha, N-terminal"/>
    <property type="match status" value="2"/>
</dbReference>
<keyword evidence="1" id="KW-0732">Signal</keyword>
<dbReference type="Pfam" id="PF07593">
    <property type="entry name" value="UnbV_ASPIC"/>
    <property type="match status" value="1"/>
</dbReference>
<sequence>MKKRLYARGFATKSLAMILVTTSWLLARPVAYDEGQRASLAKRFAFSSFILPLPDNHPAMRAQRDVHPSLAGISGWISSVGASVALGDFDGNGLPDDACYVDPRTDQVIVAPAPGTPARYTPFALDARPLNYDPLTMAPMGCAPGDMNEDGHVDLLVYYWGRTPVAFLAQPATSFPRRLDAGSYRPVDIVATSERWFTNAAMFADIDGDGHADLVIGNYFPDGAHILGQHANIQGMQDSMSRAYNGGRNRVLLWASARKGSVPDVSYTVTEPFPAEHATGWTLALAAADLDGDLLPELYVANDFGPDTLLHNRSTPGKPSFEPVFGQRHFTTPRSKVLGRDSFKGMGADFGDLDGDGELDLFVSNIAQEYALEESHFVFINTGQKDALRAGRAPFDDRSESLGMSRSSWGWDARFGDFDNDGKLEALQAVGFLKGDVNRWPELHEIAMGNDYLLRFPTAWHRFKGNADISGQQHNPFYVKGEDARFHDIADLIGLGEPGVSRGIAIADVNGDGLLDFAVAGQWQDSHFYLNRAANTPGFIGLHLRLPLEPAPTDARPGHPSSDRPDRAAIGAQVRIVAGNGQIQTAQVDGGSGHSGKRSPDLHFGLGHDAPAAVTVQVRWRDPDGNAHEQQLQLRPGWHTVTLGWPGTGNLVAANPQGNRP</sequence>
<dbReference type="InterPro" id="IPR027039">
    <property type="entry name" value="Crtac1"/>
</dbReference>
<dbReference type="Proteomes" id="UP000490980">
    <property type="component" value="Unassembled WGS sequence"/>
</dbReference>
<dbReference type="PANTHER" id="PTHR16026:SF0">
    <property type="entry name" value="CARTILAGE ACIDIC PROTEIN 1"/>
    <property type="match status" value="1"/>
</dbReference>
<name>A0A7X5ZJ35_9GAMM</name>
<dbReference type="PANTHER" id="PTHR16026">
    <property type="entry name" value="CARTILAGE ACIDIC PROTEIN 1"/>
    <property type="match status" value="1"/>
</dbReference>
<dbReference type="EMBL" id="JAARLZ010000006">
    <property type="protein sequence ID" value="NII07369.1"/>
    <property type="molecule type" value="Genomic_DNA"/>
</dbReference>
<dbReference type="InterPro" id="IPR011519">
    <property type="entry name" value="UnbV_ASPIC"/>
</dbReference>
<proteinExistence type="predicted"/>
<evidence type="ECO:0000313" key="4">
    <source>
        <dbReference type="Proteomes" id="UP000490980"/>
    </source>
</evidence>
<gene>
    <name evidence="3" type="ORF">HBF25_13345</name>
</gene>
<evidence type="ECO:0000313" key="3">
    <source>
        <dbReference type="EMBL" id="NII07369.1"/>
    </source>
</evidence>
<dbReference type="Pfam" id="PF13517">
    <property type="entry name" value="FG-GAP_3"/>
    <property type="match status" value="1"/>
</dbReference>
<evidence type="ECO:0000259" key="2">
    <source>
        <dbReference type="Pfam" id="PF07593"/>
    </source>
</evidence>
<dbReference type="AlphaFoldDB" id="A0A7X5ZJ35"/>